<dbReference type="AlphaFoldDB" id="A0A4R2HRF2"/>
<comment type="similarity">
    <text evidence="1 6 7">Belongs to the peptidase S8 family.</text>
</comment>
<evidence type="ECO:0000313" key="11">
    <source>
        <dbReference type="EMBL" id="TCO32555.1"/>
    </source>
</evidence>
<proteinExistence type="inferred from homology"/>
<dbReference type="InterPro" id="IPR023828">
    <property type="entry name" value="Peptidase_S8_Ser-AS"/>
</dbReference>
<dbReference type="PROSITE" id="PS00138">
    <property type="entry name" value="SUBTILASE_SER"/>
    <property type="match status" value="1"/>
</dbReference>
<dbReference type="InterPro" id="IPR036852">
    <property type="entry name" value="Peptidase_S8/S53_dom_sf"/>
</dbReference>
<dbReference type="Gene3D" id="3.40.50.200">
    <property type="entry name" value="Peptidase S8/S53 domain"/>
    <property type="match status" value="1"/>
</dbReference>
<evidence type="ECO:0000256" key="6">
    <source>
        <dbReference type="PROSITE-ProRule" id="PRU01240"/>
    </source>
</evidence>
<dbReference type="InterPro" id="IPR000209">
    <property type="entry name" value="Peptidase_S8/S53_dom"/>
</dbReference>
<evidence type="ECO:0000259" key="10">
    <source>
        <dbReference type="Pfam" id="PF13205"/>
    </source>
</evidence>
<dbReference type="SUPFAM" id="SSF52743">
    <property type="entry name" value="Subtilisin-like"/>
    <property type="match status" value="1"/>
</dbReference>
<evidence type="ECO:0000256" key="3">
    <source>
        <dbReference type="ARBA" id="ARBA00022729"/>
    </source>
</evidence>
<dbReference type="PROSITE" id="PS00137">
    <property type="entry name" value="SUBTILASE_HIS"/>
    <property type="match status" value="1"/>
</dbReference>
<feature type="domain" description="SbsA Ig-like" evidence="10">
    <location>
        <begin position="563"/>
        <end position="663"/>
    </location>
</feature>
<dbReference type="RefSeq" id="WP_242001729.1">
    <property type="nucleotide sequence ID" value="NZ_SLWN01000004.1"/>
</dbReference>
<gene>
    <name evidence="11" type="ORF">EV652_104161</name>
</gene>
<dbReference type="GO" id="GO:0004252">
    <property type="term" value="F:serine-type endopeptidase activity"/>
    <property type="evidence" value="ECO:0007669"/>
    <property type="project" value="UniProtKB-UniRule"/>
</dbReference>
<evidence type="ECO:0000259" key="9">
    <source>
        <dbReference type="Pfam" id="PF00082"/>
    </source>
</evidence>
<sequence length="951" mass="99309">MSFRPAHLLRLGLPAAMVAATLVAVIGSSGTAEVSAEPRPFPAKSRPDRVSGPAYEAKSVIVKFKPKATTSARKAALSKVKGTPDVSVTSDVVTVTGDGPAPELLKKVKADPAVELASLNYIRRKDATPNDWLYVNYQKYLRNVRVNQAWDLSRSAGTQTVAVLDTGVDAGHPDLAGHLLPGYNTFNTALPPNDGDGHGTAVTGIIGAGTGNTIGIAGVAWNAKVRPVKVLDDTGSGSDANVINGINWAVKNGARVINMSLGGDGDNPILHTAIKNAVAKGVVLVAAAGNTGVSAPHYPAAYPEVLSVGATNWYGALTDFSTYGDTVDIAAPGFNITSTAPRAQTPPGYDPYWIGLSGTSFSSPIVAGVAALVRNKWPSFTPAQVMARLKTTARDAGPRGNDPYYGAGILDAYYALGGKWTTDYPVAGADGNDQPGRARALTAPVSSTIAVEGDVDWYVVTSAAARNLKVSLTGSEFNLDLPVNIGPRVEVYNAELEPLATAVNPFPANPNVPVPLTATANVSVAAGATFIAVRNDNGSRDTRPYTLSFTEEGSGGTSPGTAYPVRDVDPPDLSAGMFVTTKPSVTFARAVLATSVTPSTVRLVNGKTGSTVGATVQYDEATKKAQITPTAPLLDAAPYRIVVNGVQEAGGTPLAPFSSVFSTIDQAPAAPVFDASGAYLAANLAWKYSTPLSDLDQVIVRRNAGSAVPTLTTGTLVYAGTASAVKNTGLAQNTTYTYAAWVKDRTGKVSPVAVSRLWGMKTGIAMSTTLLKYGGSLTIKGSTLRIDNVPYAGLPVNLYVRPKNGTKFTLLAALKTSSTGNMSFVHKPLVSSVYMLTFPGNADLMGTRTVDVTVQVTPTISATLAPAAIRLGQVTKFNGYVAPAHSGQYVYLQQYGNKVWKSIAWMRMSSSGGYAFGIKPAVRGQIAYRVWFPGDADHTQAFTVNKILTIS</sequence>
<evidence type="ECO:0000256" key="4">
    <source>
        <dbReference type="ARBA" id="ARBA00022801"/>
    </source>
</evidence>
<evidence type="ECO:0000256" key="1">
    <source>
        <dbReference type="ARBA" id="ARBA00011073"/>
    </source>
</evidence>
<keyword evidence="4 6" id="KW-0378">Hydrolase</keyword>
<dbReference type="EMBL" id="SLWN01000004">
    <property type="protein sequence ID" value="TCO32555.1"/>
    <property type="molecule type" value="Genomic_DNA"/>
</dbReference>
<dbReference type="Pfam" id="PF13205">
    <property type="entry name" value="Big_5"/>
    <property type="match status" value="1"/>
</dbReference>
<name>A0A4R2HRF2_9ACTN</name>
<dbReference type="PRINTS" id="PR00723">
    <property type="entry name" value="SUBTILISIN"/>
</dbReference>
<protein>
    <submittedName>
        <fullName evidence="11">Type VII secretion-associated serine protease mycosin</fullName>
    </submittedName>
</protein>
<feature type="active site" description="Charge relay system" evidence="6">
    <location>
        <position position="198"/>
    </location>
</feature>
<feature type="region of interest" description="Disordered" evidence="8">
    <location>
        <begin position="541"/>
        <end position="565"/>
    </location>
</feature>
<dbReference type="InterPro" id="IPR050131">
    <property type="entry name" value="Peptidase_S8_subtilisin-like"/>
</dbReference>
<feature type="active site" description="Charge relay system" evidence="6">
    <location>
        <position position="360"/>
    </location>
</feature>
<keyword evidence="3" id="KW-0732">Signal</keyword>
<dbReference type="InterPro" id="IPR015500">
    <property type="entry name" value="Peptidase_S8_subtilisin-rel"/>
</dbReference>
<dbReference type="InterPro" id="IPR014755">
    <property type="entry name" value="Cu-Rt/internalin_Ig-like"/>
</dbReference>
<dbReference type="PROSITE" id="PS00136">
    <property type="entry name" value="SUBTILASE_ASP"/>
    <property type="match status" value="1"/>
</dbReference>
<dbReference type="Gene3D" id="2.60.40.1220">
    <property type="match status" value="1"/>
</dbReference>
<reference evidence="11 12" key="1">
    <citation type="journal article" date="2015" name="Stand. Genomic Sci.">
        <title>Genomic Encyclopedia of Bacterial and Archaeal Type Strains, Phase III: the genomes of soil and plant-associated and newly described type strains.</title>
        <authorList>
            <person name="Whitman W.B."/>
            <person name="Woyke T."/>
            <person name="Klenk H.P."/>
            <person name="Zhou Y."/>
            <person name="Lilburn T.G."/>
            <person name="Beck B.J."/>
            <person name="De Vos P."/>
            <person name="Vandamme P."/>
            <person name="Eisen J.A."/>
            <person name="Garrity G."/>
            <person name="Hugenholtz P."/>
            <person name="Kyrpides N.C."/>
        </authorList>
    </citation>
    <scope>NUCLEOTIDE SEQUENCE [LARGE SCALE GENOMIC DNA]</scope>
    <source>
        <strain evidence="11 12">VKM Ac-2572</strain>
    </source>
</reference>
<dbReference type="GO" id="GO:0006508">
    <property type="term" value="P:proteolysis"/>
    <property type="evidence" value="ECO:0007669"/>
    <property type="project" value="UniProtKB-KW"/>
</dbReference>
<feature type="domain" description="Peptidase S8/S53" evidence="9">
    <location>
        <begin position="159"/>
        <end position="408"/>
    </location>
</feature>
<keyword evidence="5 6" id="KW-0720">Serine protease</keyword>
<dbReference type="Gene3D" id="2.60.120.380">
    <property type="match status" value="1"/>
</dbReference>
<dbReference type="PANTHER" id="PTHR43806">
    <property type="entry name" value="PEPTIDASE S8"/>
    <property type="match status" value="1"/>
</dbReference>
<keyword evidence="12" id="KW-1185">Reference proteome</keyword>
<comment type="caution">
    <text evidence="11">The sequence shown here is derived from an EMBL/GenBank/DDBJ whole genome shotgun (WGS) entry which is preliminary data.</text>
</comment>
<evidence type="ECO:0000256" key="8">
    <source>
        <dbReference type="SAM" id="MobiDB-lite"/>
    </source>
</evidence>
<evidence type="ECO:0000256" key="7">
    <source>
        <dbReference type="RuleBase" id="RU003355"/>
    </source>
</evidence>
<dbReference type="InterPro" id="IPR022398">
    <property type="entry name" value="Peptidase_S8_His-AS"/>
</dbReference>
<dbReference type="InterPro" id="IPR032812">
    <property type="entry name" value="SbsA_Ig"/>
</dbReference>
<evidence type="ECO:0000256" key="5">
    <source>
        <dbReference type="ARBA" id="ARBA00022825"/>
    </source>
</evidence>
<keyword evidence="2 6" id="KW-0645">Protease</keyword>
<dbReference type="PROSITE" id="PS51892">
    <property type="entry name" value="SUBTILASE"/>
    <property type="match status" value="1"/>
</dbReference>
<feature type="active site" description="Charge relay system" evidence="6">
    <location>
        <position position="165"/>
    </location>
</feature>
<organism evidence="11 12">
    <name type="scientific">Kribbella steppae</name>
    <dbReference type="NCBI Taxonomy" id="2512223"/>
    <lineage>
        <taxon>Bacteria</taxon>
        <taxon>Bacillati</taxon>
        <taxon>Actinomycetota</taxon>
        <taxon>Actinomycetes</taxon>
        <taxon>Propionibacteriales</taxon>
        <taxon>Kribbellaceae</taxon>
        <taxon>Kribbella</taxon>
    </lineage>
</organism>
<dbReference type="Proteomes" id="UP000294508">
    <property type="component" value="Unassembled WGS sequence"/>
</dbReference>
<dbReference type="InterPro" id="IPR023827">
    <property type="entry name" value="Peptidase_S8_Asp-AS"/>
</dbReference>
<dbReference type="Pfam" id="PF00082">
    <property type="entry name" value="Peptidase_S8"/>
    <property type="match status" value="1"/>
</dbReference>
<dbReference type="PANTHER" id="PTHR43806:SF11">
    <property type="entry name" value="CEREVISIN-RELATED"/>
    <property type="match status" value="1"/>
</dbReference>
<accession>A0A4R2HRF2</accession>
<evidence type="ECO:0000256" key="2">
    <source>
        <dbReference type="ARBA" id="ARBA00022670"/>
    </source>
</evidence>
<evidence type="ECO:0000313" key="12">
    <source>
        <dbReference type="Proteomes" id="UP000294508"/>
    </source>
</evidence>